<proteinExistence type="predicted"/>
<comment type="subcellular location">
    <subcellularLocation>
        <location evidence="1">Secreted</location>
    </subcellularLocation>
</comment>
<dbReference type="SUPFAM" id="SSF51120">
    <property type="entry name" value="beta-Roll"/>
    <property type="match status" value="7"/>
</dbReference>
<organism evidence="3 4">
    <name type="scientific">Deefgea chitinilytica</name>
    <dbReference type="NCBI Taxonomy" id="570276"/>
    <lineage>
        <taxon>Bacteria</taxon>
        <taxon>Pseudomonadati</taxon>
        <taxon>Pseudomonadota</taxon>
        <taxon>Betaproteobacteria</taxon>
        <taxon>Neisseriales</taxon>
        <taxon>Chitinibacteraceae</taxon>
        <taxon>Deefgea</taxon>
    </lineage>
</organism>
<accession>A0ABS2C9V2</accession>
<evidence type="ECO:0000256" key="2">
    <source>
        <dbReference type="ARBA" id="ARBA00022525"/>
    </source>
</evidence>
<name>A0ABS2C9V2_9NEIS</name>
<dbReference type="PANTHER" id="PTHR38340">
    <property type="entry name" value="S-LAYER PROTEIN"/>
    <property type="match status" value="1"/>
</dbReference>
<evidence type="ECO:0000313" key="3">
    <source>
        <dbReference type="EMBL" id="MBM5570156.1"/>
    </source>
</evidence>
<comment type="caution">
    <text evidence="3">The sequence shown here is derived from an EMBL/GenBank/DDBJ whole genome shotgun (WGS) entry which is preliminary data.</text>
</comment>
<dbReference type="RefSeq" id="WP_203569471.1">
    <property type="nucleotide sequence ID" value="NZ_WOFE01000001.1"/>
</dbReference>
<dbReference type="Pfam" id="PF00353">
    <property type="entry name" value="HemolysinCabind"/>
    <property type="match status" value="12"/>
</dbReference>
<evidence type="ECO:0000256" key="1">
    <source>
        <dbReference type="ARBA" id="ARBA00004613"/>
    </source>
</evidence>
<reference evidence="3 4" key="1">
    <citation type="submission" date="2019-11" db="EMBL/GenBank/DDBJ databases">
        <title>Novel Deefgea species.</title>
        <authorList>
            <person name="Han J.-H."/>
        </authorList>
    </citation>
    <scope>NUCLEOTIDE SEQUENCE [LARGE SCALE GENOMIC DNA]</scope>
    <source>
        <strain evidence="3 4">LMG 24817</strain>
    </source>
</reference>
<protein>
    <recommendedName>
        <fullName evidence="5">Calcium-binding protein</fullName>
    </recommendedName>
</protein>
<dbReference type="InterPro" id="IPR011049">
    <property type="entry name" value="Serralysin-like_metalloprot_C"/>
</dbReference>
<keyword evidence="4" id="KW-1185">Reference proteome</keyword>
<dbReference type="EMBL" id="WOFE01000001">
    <property type="protein sequence ID" value="MBM5570156.1"/>
    <property type="molecule type" value="Genomic_DNA"/>
</dbReference>
<dbReference type="InterPro" id="IPR001343">
    <property type="entry name" value="Hemolysn_Ca-bd"/>
</dbReference>
<dbReference type="PANTHER" id="PTHR38340:SF1">
    <property type="entry name" value="S-LAYER PROTEIN"/>
    <property type="match status" value="1"/>
</dbReference>
<dbReference type="PRINTS" id="PR00313">
    <property type="entry name" value="CABNDNGRPT"/>
</dbReference>
<dbReference type="Gene3D" id="2.150.10.10">
    <property type="entry name" value="Serralysin-like metalloprotease, C-terminal"/>
    <property type="match status" value="5"/>
</dbReference>
<dbReference type="InterPro" id="IPR018511">
    <property type="entry name" value="Hemolysin-typ_Ca-bd_CS"/>
</dbReference>
<sequence>MANPFKGQLLTGNNVWQEGEAGNDTILGGRELNPMTGLIQQTRFLYGGEGDDLLVANPNSTRWIDFDGGVGADTMIGAAQSGDFFFVDDAGDVVDGGDTSAARVKWDTVGTTLNTVDLADKEASGQWKGIDEVMYKGNGDFTVYGNAADNFLSGGLGRDLIVGGAGNDTLVSTKYQNFGAGLANEGMPVDGVGTGGENGYDDTLDGGAGVDTAFFHGDSWDYELTRLNNGDVEVKHKETGRVDILKNVERIQFDNNTWSDPAQFDHVRFDDEQAWFSTANGQTITSGASTVAGALQNTDSKTGQVLVGIDPTTDALIFGAPQDDAPNDYYIVNHTGVLINDTVGGDDTVELRGGAGAATVTFNMLTQGVGIENVMVNTNKNATVTGNALDNFIAGGDGADSLSGGLGNDTFMTQHSENSDTTVNDTVNGGDGFDVVWYNGSSDDYNIVENAAGNWTVTHKVNGGVDTFTSIEQIRFANGLDNVEEPTADVFTSSQFNAGVTPSKSEMSWDPNRPVRLDGTTGDDNIVVGGQVYTVPNGESSATGTVFDAHGGAGNDTILGLQNVVHLDGGEGNDRISTLSDGYVELNGGLGADTMIGGKGANLFFVDNIADSVKGGGGVDDIFIAANFDTNGGTAGAGTFVVANGVGQKYEGVNNFSYQGSQDITITGAAITTGLLLAGSTGNDSIIGGSGNDILIGQNFSGFGGGLNGKGGFNGKGANGQLTSIAPGGDTLDGGAGTDTVYYAGNAWDYTYVRNTTTGVISVTEIATGRVDTLKNIEQIQFDAGTWRSNDWNERQVWDDAQVRFSTAANTTISGGDGVVNYKYGVGQSIDAPNDIYVIDHAGVVIQEKAGQVYGYDTVITSLASYTLGANIEDLQFKATLNGANGTGNALDNTITGTNGNDTLRGLDGDDELEGGLGSDLLFGGNNTPTYQGGGDVAFYKGPSSEYVVERYGTITLVKHIQQLDGNGDPIFDATDTLYNIEKIKFQWKDGNNPVQTEVKNIEDWGFAVDWNGNKLETGVNLTAVADTRHLNGTLGNDTIDMRATSGYREVYSGHTANGQVVNTGADKIFLGNGYNLAIVDGGDDTIIGFNSQDTIAGNDGIFGIATHTAFFDMSSPKVIGKAVDLIYMGQNNAFDDFNGQDMAGFTAIGSARDELITGGSGSDNINGGAGNDMLSGQVYAGYGRGFDARQYGNDTLNGGAGNDSALFNGNASGTGGWKQTSADGRQILELYNTMNITLNAAGNGFESVSQVVQKPVLDPNGQQLMQQQLDNNNNPVMRPVLDSNGHPIMDPVLDQNGNPMFNQQMTIELDANGIPVLVPVMVSIPDGDGGFTQVPALDPNGNPIMGNNWIPVLDANGNPVMQAVMQPRMEAVLVPVFTEGETVTTLQSIEVIRFDNHTWGAKDDDIELRVSSGANTTMSGGDANYIRDDGSTGVNAGNDMYLIMHNGVKVADTVGDDTILAGAGIVNYNMALDAANVENLVFISQDNVSRSAVGNALDNYISGTLLGNDTLSGGAGQDILVGLGGNDVLRGDVGNDVLEGGEGNDTLDGGTGADTMVGGSGNNTFVVDSMDDVINVTGSWGVTINSFVNYDVEERLESDAIIAGNNEDNGPLKLNLLGTAVKGVGGEGNDMITGNAAVNILGGAEGNDTLVGGSGADTLIGYKGNDVLFGDSNINNINNAADTFRFNTTVGTDDIYFFAKGSDKLQFQQFSKIAGADAGGEGLGKIASGDGVFQQQTVTSGYLFNEASEVVVFHQDIWNAGDAGQVANTLSNKASGLFTAGEQRIFVVDNGNDSFVYQFTNQVQGNVADKWIQGNELHLLGVVHDVTNLAATDLILA</sequence>
<dbReference type="PROSITE" id="PS00330">
    <property type="entry name" value="HEMOLYSIN_CALCIUM"/>
    <property type="match status" value="3"/>
</dbReference>
<dbReference type="Proteomes" id="UP001195660">
    <property type="component" value="Unassembled WGS sequence"/>
</dbReference>
<evidence type="ECO:0008006" key="5">
    <source>
        <dbReference type="Google" id="ProtNLM"/>
    </source>
</evidence>
<gene>
    <name evidence="3" type="ORF">GM173_01015</name>
</gene>
<keyword evidence="2" id="KW-0964">Secreted</keyword>
<dbReference type="InterPro" id="IPR050557">
    <property type="entry name" value="RTX_toxin/Mannuronan_C5-epim"/>
</dbReference>
<evidence type="ECO:0000313" key="4">
    <source>
        <dbReference type="Proteomes" id="UP001195660"/>
    </source>
</evidence>